<reference evidence="2 3" key="1">
    <citation type="journal article" date="2013" name="Environ. Microbiol.">
        <title>Genome analysis of Chitinivibrio alkaliphilus gen. nov., sp. nov., a novel extremely haloalkaliphilic anaerobic chitinolytic bacterium from the candidate phylum Termite Group 3.</title>
        <authorList>
            <person name="Sorokin D.Y."/>
            <person name="Gumerov V.M."/>
            <person name="Rakitin A.L."/>
            <person name="Beletsky A.V."/>
            <person name="Damste J.S."/>
            <person name="Muyzer G."/>
            <person name="Mardanov A.V."/>
            <person name="Ravin N.V."/>
        </authorList>
    </citation>
    <scope>NUCLEOTIDE SEQUENCE [LARGE SCALE GENOMIC DNA]</scope>
    <source>
        <strain evidence="2 3">ACht1</strain>
    </source>
</reference>
<dbReference type="PANTHER" id="PTHR42926:SF1">
    <property type="entry name" value="CIRCADIAN CLOCK OSCILLATOR PROTEIN KAIC 1"/>
    <property type="match status" value="1"/>
</dbReference>
<comment type="caution">
    <text evidence="2">The sequence shown here is derived from an EMBL/GenBank/DDBJ whole genome shotgun (WGS) entry which is preliminary data.</text>
</comment>
<evidence type="ECO:0000313" key="3">
    <source>
        <dbReference type="Proteomes" id="UP000017148"/>
    </source>
</evidence>
<keyword evidence="3" id="KW-1185">Reference proteome</keyword>
<dbReference type="InterPro" id="IPR051347">
    <property type="entry name" value="Circadian_clock_KaiC-rel"/>
</dbReference>
<dbReference type="Gene3D" id="3.40.50.300">
    <property type="entry name" value="P-loop containing nucleotide triphosphate hydrolases"/>
    <property type="match status" value="1"/>
</dbReference>
<dbReference type="OrthoDB" id="9783783at2"/>
<dbReference type="Proteomes" id="UP000017148">
    <property type="component" value="Unassembled WGS sequence"/>
</dbReference>
<feature type="domain" description="KaiC" evidence="1">
    <location>
        <begin position="4"/>
        <end position="241"/>
    </location>
</feature>
<dbReference type="PROSITE" id="PS51146">
    <property type="entry name" value="KAIC"/>
    <property type="match status" value="1"/>
</dbReference>
<dbReference type="Pfam" id="PF06745">
    <property type="entry name" value="ATPase"/>
    <property type="match status" value="1"/>
</dbReference>
<dbReference type="EMBL" id="ASJR01000012">
    <property type="protein sequence ID" value="ERP31493.1"/>
    <property type="molecule type" value="Genomic_DNA"/>
</dbReference>
<accession>U7D6C9</accession>
<dbReference type="RefSeq" id="WP_022636991.1">
    <property type="nucleotide sequence ID" value="NZ_ASJR01000012.1"/>
</dbReference>
<dbReference type="SUPFAM" id="SSF52540">
    <property type="entry name" value="P-loop containing nucleoside triphosphate hydrolases"/>
    <property type="match status" value="1"/>
</dbReference>
<dbReference type="InterPro" id="IPR027417">
    <property type="entry name" value="P-loop_NTPase"/>
</dbReference>
<name>U7D6C9_9BACT</name>
<gene>
    <name evidence="2" type="ORF">CALK_1537</name>
</gene>
<sequence>MSSHRAKTGIQAFDNMISGGLIAGSANLIEGAPGTGKTTLAMQFIYNGIVKYNEPGLIITFEEFPQQFYHDALELGWDLRALEKEGMLRVIFSDPETTLHEIENPEGDFVSLIEEYDVKRVAIDSMTHFEYLTRDHYEVRDIERRFINALKREGVTSVLLKENDALLGQVPNSITSKTPFVVDTYILLRYVEVESAIRKALLILKMRGSQHDKDIRQYAITPTGIEVEETFEGHEGIMSGITHRKPQEAFMNVFGKK</sequence>
<dbReference type="InterPro" id="IPR014774">
    <property type="entry name" value="KaiC-like_dom"/>
</dbReference>
<evidence type="ECO:0000313" key="2">
    <source>
        <dbReference type="EMBL" id="ERP31493.1"/>
    </source>
</evidence>
<dbReference type="PANTHER" id="PTHR42926">
    <property type="match status" value="1"/>
</dbReference>
<organism evidence="2 3">
    <name type="scientific">Chitinivibrio alkaliphilus ACht1</name>
    <dbReference type="NCBI Taxonomy" id="1313304"/>
    <lineage>
        <taxon>Bacteria</taxon>
        <taxon>Pseudomonadati</taxon>
        <taxon>Fibrobacterota</taxon>
        <taxon>Chitinivibrionia</taxon>
        <taxon>Chitinivibrionales</taxon>
        <taxon>Chitinivibrionaceae</taxon>
        <taxon>Chitinivibrio</taxon>
    </lineage>
</organism>
<dbReference type="InterPro" id="IPR010624">
    <property type="entry name" value="KaiC_dom"/>
</dbReference>
<dbReference type="AlphaFoldDB" id="U7D6C9"/>
<dbReference type="STRING" id="1313304.CALK_1537"/>
<dbReference type="eggNOG" id="COG0467">
    <property type="taxonomic scope" value="Bacteria"/>
</dbReference>
<dbReference type="GO" id="GO:0005524">
    <property type="term" value="F:ATP binding"/>
    <property type="evidence" value="ECO:0007669"/>
    <property type="project" value="InterPro"/>
</dbReference>
<evidence type="ECO:0000259" key="1">
    <source>
        <dbReference type="PROSITE" id="PS51146"/>
    </source>
</evidence>
<protein>
    <submittedName>
        <fullName evidence="2">ATPase</fullName>
    </submittedName>
</protein>
<proteinExistence type="predicted"/>